<dbReference type="GO" id="GO:0030001">
    <property type="term" value="P:metal ion transport"/>
    <property type="evidence" value="ECO:0007669"/>
    <property type="project" value="InterPro"/>
</dbReference>
<dbReference type="InterPro" id="IPR006127">
    <property type="entry name" value="ZnuA-like"/>
</dbReference>
<dbReference type="SUPFAM" id="SSF53807">
    <property type="entry name" value="Helical backbone' metal receptor"/>
    <property type="match status" value="1"/>
</dbReference>
<dbReference type="PANTHER" id="PTHR42953">
    <property type="entry name" value="HIGH-AFFINITY ZINC UPTAKE SYSTEM PROTEIN ZNUA-RELATED"/>
    <property type="match status" value="1"/>
</dbReference>
<dbReference type="KEGG" id="dsa:Desal_3439"/>
<proteinExistence type="inferred from homology"/>
<dbReference type="EMBL" id="CP001649">
    <property type="protein sequence ID" value="ACS81487.1"/>
    <property type="molecule type" value="Genomic_DNA"/>
</dbReference>
<gene>
    <name evidence="5" type="ordered locus">Desal_3439</name>
</gene>
<dbReference type="InterPro" id="IPR050492">
    <property type="entry name" value="Bact_metal-bind_prot9"/>
</dbReference>
<dbReference type="GO" id="GO:0046872">
    <property type="term" value="F:metal ion binding"/>
    <property type="evidence" value="ECO:0007669"/>
    <property type="project" value="InterPro"/>
</dbReference>
<name>C6BSN1_MARSD</name>
<dbReference type="Pfam" id="PF01297">
    <property type="entry name" value="ZnuA"/>
    <property type="match status" value="1"/>
</dbReference>
<evidence type="ECO:0000256" key="1">
    <source>
        <dbReference type="ARBA" id="ARBA00011028"/>
    </source>
</evidence>
<dbReference type="OrthoDB" id="9810636at2"/>
<accession>C6BSN1</accession>
<evidence type="ECO:0000313" key="6">
    <source>
        <dbReference type="Proteomes" id="UP000002601"/>
    </source>
</evidence>
<evidence type="ECO:0000256" key="3">
    <source>
        <dbReference type="ARBA" id="ARBA00022729"/>
    </source>
</evidence>
<sequence>MKISKTIILTVISLLLNYSVAAAEQFQTTVSIAPLKYFVEKIGGENVKTNIMVKAGSSPATYEPQPKQMADLSKSEIYFAIGVPFEQAWLPRFKSANSNLEIVNLGEAVIHRSMKAHIHEDEGEHGHTHHDDHGEAKVKDPHVWLAPPLVRVISQKILETLIEHDPENAATYTSNYLSFAAEINDIDSELLKTFTQKGQKFSFMVYHPSWGYFADTYALNQIPIELEGKEPSPKKMAQLIEFAKTNSVKAIFIQPQFSQKSAQTIANAIDAKVLIADPLAEDWTANLRRTAKAFATQH</sequence>
<evidence type="ECO:0000256" key="4">
    <source>
        <dbReference type="SAM" id="SignalP"/>
    </source>
</evidence>
<dbReference type="HOGENOM" id="CLU_016838_1_0_7"/>
<keyword evidence="2" id="KW-0813">Transport</keyword>
<keyword evidence="3 4" id="KW-0732">Signal</keyword>
<dbReference type="Gene3D" id="3.40.50.1980">
    <property type="entry name" value="Nitrogenase molybdenum iron protein domain"/>
    <property type="match status" value="2"/>
</dbReference>
<dbReference type="PANTHER" id="PTHR42953:SF3">
    <property type="entry name" value="HIGH-AFFINITY ZINC UPTAKE SYSTEM PROTEIN ZNUA"/>
    <property type="match status" value="1"/>
</dbReference>
<feature type="signal peptide" evidence="4">
    <location>
        <begin position="1"/>
        <end position="23"/>
    </location>
</feature>
<organism evidence="5 6">
    <name type="scientific">Maridesulfovibrio salexigens (strain ATCC 14822 / DSM 2638 / NCIMB 8403 / VKM B-1763)</name>
    <name type="common">Desulfovibrio salexigens</name>
    <dbReference type="NCBI Taxonomy" id="526222"/>
    <lineage>
        <taxon>Bacteria</taxon>
        <taxon>Pseudomonadati</taxon>
        <taxon>Thermodesulfobacteriota</taxon>
        <taxon>Desulfovibrionia</taxon>
        <taxon>Desulfovibrionales</taxon>
        <taxon>Desulfovibrionaceae</taxon>
        <taxon>Maridesulfovibrio</taxon>
    </lineage>
</organism>
<dbReference type="AlphaFoldDB" id="C6BSN1"/>
<reference evidence="5 6" key="1">
    <citation type="submission" date="2009-06" db="EMBL/GenBank/DDBJ databases">
        <title>Complete sequence of Desulfovibrio salexigens DSM 2638.</title>
        <authorList>
            <consortium name="US DOE Joint Genome Institute"/>
            <person name="Lucas S."/>
            <person name="Copeland A."/>
            <person name="Lapidus A."/>
            <person name="Glavina del Rio T."/>
            <person name="Tice H."/>
            <person name="Bruce D."/>
            <person name="Goodwin L."/>
            <person name="Pitluck S."/>
            <person name="Munk A.C."/>
            <person name="Brettin T."/>
            <person name="Detter J.C."/>
            <person name="Han C."/>
            <person name="Tapia R."/>
            <person name="Larimer F."/>
            <person name="Land M."/>
            <person name="Hauser L."/>
            <person name="Kyrpides N."/>
            <person name="Anderson I."/>
            <person name="Wall J.D."/>
            <person name="Arkin A.P."/>
            <person name="Dehal P."/>
            <person name="Chivian D."/>
            <person name="Giles B."/>
            <person name="Hazen T.C."/>
        </authorList>
    </citation>
    <scope>NUCLEOTIDE SEQUENCE [LARGE SCALE GENOMIC DNA]</scope>
    <source>
        <strain evidence="6">ATCC 14822 / DSM 2638 / NCIMB 8403 / VKM B-1763</strain>
    </source>
</reference>
<dbReference type="Proteomes" id="UP000002601">
    <property type="component" value="Chromosome"/>
</dbReference>
<feature type="chain" id="PRO_5002959702" evidence="4">
    <location>
        <begin position="24"/>
        <end position="298"/>
    </location>
</feature>
<keyword evidence="6" id="KW-1185">Reference proteome</keyword>
<evidence type="ECO:0000313" key="5">
    <source>
        <dbReference type="EMBL" id="ACS81487.1"/>
    </source>
</evidence>
<dbReference type="STRING" id="526222.Desal_3439"/>
<comment type="similarity">
    <text evidence="1">Belongs to the bacterial solute-binding protein 9 family.</text>
</comment>
<protein>
    <submittedName>
        <fullName evidence="5">Periplasmic solute binding protein</fullName>
    </submittedName>
</protein>
<dbReference type="RefSeq" id="WP_015853303.1">
    <property type="nucleotide sequence ID" value="NC_012881.1"/>
</dbReference>
<dbReference type="eggNOG" id="COG0803">
    <property type="taxonomic scope" value="Bacteria"/>
</dbReference>
<evidence type="ECO:0000256" key="2">
    <source>
        <dbReference type="ARBA" id="ARBA00022448"/>
    </source>
</evidence>